<evidence type="ECO:0000256" key="4">
    <source>
        <dbReference type="ARBA" id="ARBA00022619"/>
    </source>
</evidence>
<dbReference type="SUPFAM" id="SSF52121">
    <property type="entry name" value="Lumazine synthase"/>
    <property type="match status" value="1"/>
</dbReference>
<evidence type="ECO:0000256" key="2">
    <source>
        <dbReference type="ARBA" id="ARBA00007424"/>
    </source>
</evidence>
<accession>A0ABW6RQ45</accession>
<dbReference type="NCBIfam" id="TIGR00114">
    <property type="entry name" value="lumazine-synth"/>
    <property type="match status" value="1"/>
</dbReference>
<feature type="binding site" evidence="7">
    <location>
        <begin position="58"/>
        <end position="60"/>
    </location>
    <ligand>
        <name>5-amino-6-(D-ribitylamino)uracil</name>
        <dbReference type="ChEBI" id="CHEBI:15934"/>
    </ligand>
</feature>
<organism evidence="8 9">
    <name type="scientific">Streptomyces flavidovirens</name>
    <dbReference type="NCBI Taxonomy" id="67298"/>
    <lineage>
        <taxon>Bacteria</taxon>
        <taxon>Bacillati</taxon>
        <taxon>Actinomycetota</taxon>
        <taxon>Actinomycetes</taxon>
        <taxon>Kitasatosporales</taxon>
        <taxon>Streptomycetaceae</taxon>
        <taxon>Streptomyces</taxon>
    </lineage>
</organism>
<comment type="function">
    <text evidence="7">Catalyzes the formation of 6,7-dimethyl-8-ribityllumazine by condensation of 5-amino-6-(D-ribitylamino)uracil with 3,4-dihydroxy-2-butanone 4-phosphate. This is the penultimate step in the biosynthesis of riboflavin.</text>
</comment>
<dbReference type="Proteomes" id="UP001601976">
    <property type="component" value="Unassembled WGS sequence"/>
</dbReference>
<evidence type="ECO:0000313" key="8">
    <source>
        <dbReference type="EMBL" id="MFF3343636.1"/>
    </source>
</evidence>
<dbReference type="HAMAP" id="MF_00178">
    <property type="entry name" value="Lumazine_synth"/>
    <property type="match status" value="1"/>
</dbReference>
<feature type="binding site" evidence="7">
    <location>
        <position position="113"/>
    </location>
    <ligand>
        <name>5-amino-6-(D-ribitylamino)uracil</name>
        <dbReference type="ChEBI" id="CHEBI:15934"/>
    </ligand>
</feature>
<comment type="caution">
    <text evidence="8">The sequence shown here is derived from an EMBL/GenBank/DDBJ whole genome shotgun (WGS) entry which is preliminary data.</text>
</comment>
<dbReference type="EC" id="2.5.1.78" evidence="3 7"/>
<dbReference type="Pfam" id="PF00885">
    <property type="entry name" value="DMRL_synthase"/>
    <property type="match status" value="1"/>
</dbReference>
<evidence type="ECO:0000256" key="7">
    <source>
        <dbReference type="HAMAP-Rule" id="MF_00178"/>
    </source>
</evidence>
<dbReference type="PANTHER" id="PTHR21058">
    <property type="entry name" value="6,7-DIMETHYL-8-RIBITYLLUMAZINE SYNTHASE DMRL SYNTHASE LUMAZINE SYNTHASE"/>
    <property type="match status" value="1"/>
</dbReference>
<proteinExistence type="inferred from homology"/>
<gene>
    <name evidence="7 8" type="primary">ribH</name>
    <name evidence="8" type="ORF">ACFYWW_33965</name>
</gene>
<sequence length="162" mass="17080">MARRGAPGLVVPASRGLRVAVAVTRWHTDIVDTMLDRALSALREAQVQQPTVAKVPGALELPLMCQHLAKHHDAVVALGVIMRGDTPVFDHICATVSSGLLRVSLDESTPVGNGVLKVEDETQAWARSGSSESIADRGHEAVVAALYTAHALHDCAPPTLTG</sequence>
<protein>
    <recommendedName>
        <fullName evidence="3 7">6,7-dimethyl-8-ribityllumazine synthase</fullName>
        <shortName evidence="7">DMRL synthase</shortName>
        <shortName evidence="7">LS</shortName>
        <shortName evidence="7">Lumazine synthase</shortName>
        <ecNumber evidence="3 7">2.5.1.78</ecNumber>
    </recommendedName>
</protein>
<dbReference type="EMBL" id="JBIAPK010000017">
    <property type="protein sequence ID" value="MFF3343636.1"/>
    <property type="molecule type" value="Genomic_DNA"/>
</dbReference>
<comment type="catalytic activity">
    <reaction evidence="6 7">
        <text>(2S)-2-hydroxy-3-oxobutyl phosphate + 5-amino-6-(D-ribitylamino)uracil = 6,7-dimethyl-8-(1-D-ribityl)lumazine + phosphate + 2 H2O + H(+)</text>
        <dbReference type="Rhea" id="RHEA:26152"/>
        <dbReference type="ChEBI" id="CHEBI:15377"/>
        <dbReference type="ChEBI" id="CHEBI:15378"/>
        <dbReference type="ChEBI" id="CHEBI:15934"/>
        <dbReference type="ChEBI" id="CHEBI:43474"/>
        <dbReference type="ChEBI" id="CHEBI:58201"/>
        <dbReference type="ChEBI" id="CHEBI:58830"/>
        <dbReference type="EC" id="2.5.1.78"/>
    </reaction>
</comment>
<feature type="binding site" evidence="7">
    <location>
        <begin position="80"/>
        <end position="82"/>
    </location>
    <ligand>
        <name>5-amino-6-(D-ribitylamino)uracil</name>
        <dbReference type="ChEBI" id="CHEBI:15934"/>
    </ligand>
</feature>
<comment type="caution">
    <text evidence="7">Lacks conserved residue(s) required for the propagation of feature annotation.</text>
</comment>
<evidence type="ECO:0000256" key="1">
    <source>
        <dbReference type="ARBA" id="ARBA00004917"/>
    </source>
</evidence>
<dbReference type="InterPro" id="IPR002180">
    <property type="entry name" value="LS/RS"/>
</dbReference>
<dbReference type="InterPro" id="IPR036467">
    <property type="entry name" value="LS/RS_sf"/>
</dbReference>
<dbReference type="Gene3D" id="3.40.50.960">
    <property type="entry name" value="Lumazine/riboflavin synthase"/>
    <property type="match status" value="1"/>
</dbReference>
<evidence type="ECO:0000256" key="3">
    <source>
        <dbReference type="ARBA" id="ARBA00012664"/>
    </source>
</evidence>
<feature type="binding site" evidence="7">
    <location>
        <begin position="85"/>
        <end position="86"/>
    </location>
    <ligand>
        <name>(2S)-2-hydroxy-3-oxobutyl phosphate</name>
        <dbReference type="ChEBI" id="CHEBI:58830"/>
    </ligand>
</feature>
<dbReference type="PANTHER" id="PTHR21058:SF0">
    <property type="entry name" value="6,7-DIMETHYL-8-RIBITYLLUMAZINE SYNTHASE"/>
    <property type="match status" value="1"/>
</dbReference>
<reference evidence="8 9" key="1">
    <citation type="submission" date="2024-10" db="EMBL/GenBank/DDBJ databases">
        <title>The Natural Products Discovery Center: Release of the First 8490 Sequenced Strains for Exploring Actinobacteria Biosynthetic Diversity.</title>
        <authorList>
            <person name="Kalkreuter E."/>
            <person name="Kautsar S.A."/>
            <person name="Yang D."/>
            <person name="Bader C.D."/>
            <person name="Teijaro C.N."/>
            <person name="Fluegel L."/>
            <person name="Davis C.M."/>
            <person name="Simpson J.R."/>
            <person name="Lauterbach L."/>
            <person name="Steele A.D."/>
            <person name="Gui C."/>
            <person name="Meng S."/>
            <person name="Li G."/>
            <person name="Viehrig K."/>
            <person name="Ye F."/>
            <person name="Su P."/>
            <person name="Kiefer A.F."/>
            <person name="Nichols A."/>
            <person name="Cepeda A.J."/>
            <person name="Yan W."/>
            <person name="Fan B."/>
            <person name="Jiang Y."/>
            <person name="Adhikari A."/>
            <person name="Zheng C.-J."/>
            <person name="Schuster L."/>
            <person name="Cowan T.M."/>
            <person name="Smanski M.J."/>
            <person name="Chevrette M.G."/>
            <person name="De Carvalho L.P.S."/>
            <person name="Shen B."/>
        </authorList>
    </citation>
    <scope>NUCLEOTIDE SEQUENCE [LARGE SCALE GENOMIC DNA]</scope>
    <source>
        <strain evidence="8 9">NPDC003029</strain>
    </source>
</reference>
<evidence type="ECO:0000313" key="9">
    <source>
        <dbReference type="Proteomes" id="UP001601976"/>
    </source>
</evidence>
<dbReference type="CDD" id="cd09209">
    <property type="entry name" value="Lumazine_synthase-I"/>
    <property type="match status" value="1"/>
</dbReference>
<feature type="binding site" evidence="7">
    <location>
        <position position="127"/>
    </location>
    <ligand>
        <name>(2S)-2-hydroxy-3-oxobutyl phosphate</name>
        <dbReference type="ChEBI" id="CHEBI:58830"/>
    </ligand>
</feature>
<dbReference type="GO" id="GO:0000906">
    <property type="term" value="F:6,7-dimethyl-8-ribityllumazine synthase activity"/>
    <property type="evidence" value="ECO:0007669"/>
    <property type="project" value="UniProtKB-EC"/>
</dbReference>
<evidence type="ECO:0000256" key="6">
    <source>
        <dbReference type="ARBA" id="ARBA00048785"/>
    </source>
</evidence>
<dbReference type="RefSeq" id="WP_387899515.1">
    <property type="nucleotide sequence ID" value="NZ_JBIAPK010000017.1"/>
</dbReference>
<feature type="binding site" evidence="7">
    <location>
        <position position="26"/>
    </location>
    <ligand>
        <name>5-amino-6-(D-ribitylamino)uracil</name>
        <dbReference type="ChEBI" id="CHEBI:15934"/>
    </ligand>
</feature>
<keyword evidence="5 7" id="KW-0808">Transferase</keyword>
<dbReference type="InterPro" id="IPR034964">
    <property type="entry name" value="LS"/>
</dbReference>
<keyword evidence="4 7" id="KW-0686">Riboflavin biosynthesis</keyword>
<comment type="pathway">
    <text evidence="1 7">Cofactor biosynthesis; riboflavin biosynthesis; riboflavin from 2-hydroxy-3-oxobutyl phosphate and 5-amino-6-(D-ribitylamino)uracil: step 1/2.</text>
</comment>
<evidence type="ECO:0000256" key="5">
    <source>
        <dbReference type="ARBA" id="ARBA00022679"/>
    </source>
</evidence>
<comment type="similarity">
    <text evidence="2 7">Belongs to the DMRL synthase family.</text>
</comment>
<keyword evidence="9" id="KW-1185">Reference proteome</keyword>
<name>A0ABW6RQ45_9ACTN</name>